<dbReference type="Proteomes" id="UP001305779">
    <property type="component" value="Unassembled WGS sequence"/>
</dbReference>
<feature type="transmembrane region" description="Helical" evidence="7">
    <location>
        <begin position="132"/>
        <end position="156"/>
    </location>
</feature>
<name>A0ABR0E2Q9_ZASCE</name>
<comment type="similarity">
    <text evidence="5">Belongs to the SAT4 family.</text>
</comment>
<comment type="subcellular location">
    <subcellularLocation>
        <location evidence="1">Membrane</location>
        <topology evidence="1">Multi-pass membrane protein</topology>
    </subcellularLocation>
</comment>
<evidence type="ECO:0000256" key="7">
    <source>
        <dbReference type="SAM" id="Phobius"/>
    </source>
</evidence>
<protein>
    <recommendedName>
        <fullName evidence="8">Rhodopsin domain-containing protein</fullName>
    </recommendedName>
</protein>
<feature type="transmembrane region" description="Helical" evidence="7">
    <location>
        <begin position="51"/>
        <end position="76"/>
    </location>
</feature>
<feature type="transmembrane region" description="Helical" evidence="7">
    <location>
        <begin position="180"/>
        <end position="203"/>
    </location>
</feature>
<reference evidence="9 10" key="1">
    <citation type="journal article" date="2023" name="G3 (Bethesda)">
        <title>A chromosome-level genome assembly of Zasmidium syzygii isolated from banana leaves.</title>
        <authorList>
            <person name="van Westerhoven A.C."/>
            <person name="Mehrabi R."/>
            <person name="Talebi R."/>
            <person name="Steentjes M.B.F."/>
            <person name="Corcolon B."/>
            <person name="Chong P.A."/>
            <person name="Kema G.H.J."/>
            <person name="Seidl M.F."/>
        </authorList>
    </citation>
    <scope>NUCLEOTIDE SEQUENCE [LARGE SCALE GENOMIC DNA]</scope>
    <source>
        <strain evidence="9 10">P124</strain>
    </source>
</reference>
<feature type="region of interest" description="Disordered" evidence="6">
    <location>
        <begin position="296"/>
        <end position="326"/>
    </location>
</feature>
<evidence type="ECO:0000256" key="3">
    <source>
        <dbReference type="ARBA" id="ARBA00022989"/>
    </source>
</evidence>
<evidence type="ECO:0000256" key="2">
    <source>
        <dbReference type="ARBA" id="ARBA00022692"/>
    </source>
</evidence>
<evidence type="ECO:0000256" key="6">
    <source>
        <dbReference type="SAM" id="MobiDB-lite"/>
    </source>
</evidence>
<comment type="caution">
    <text evidence="9">The sequence shown here is derived from an EMBL/GenBank/DDBJ whole genome shotgun (WGS) entry which is preliminary data.</text>
</comment>
<dbReference type="InterPro" id="IPR052337">
    <property type="entry name" value="SAT4-like"/>
</dbReference>
<keyword evidence="4 7" id="KW-0472">Membrane</keyword>
<feature type="transmembrane region" description="Helical" evidence="7">
    <location>
        <begin position="215"/>
        <end position="239"/>
    </location>
</feature>
<evidence type="ECO:0000256" key="5">
    <source>
        <dbReference type="ARBA" id="ARBA00038359"/>
    </source>
</evidence>
<keyword evidence="10" id="KW-1185">Reference proteome</keyword>
<feature type="transmembrane region" description="Helical" evidence="7">
    <location>
        <begin position="16"/>
        <end position="39"/>
    </location>
</feature>
<dbReference type="PANTHER" id="PTHR33048:SF47">
    <property type="entry name" value="INTEGRAL MEMBRANE PROTEIN-RELATED"/>
    <property type="match status" value="1"/>
</dbReference>
<feature type="transmembrane region" description="Helical" evidence="7">
    <location>
        <begin position="96"/>
        <end position="120"/>
    </location>
</feature>
<dbReference type="InterPro" id="IPR049326">
    <property type="entry name" value="Rhodopsin_dom_fungi"/>
</dbReference>
<proteinExistence type="inferred from homology"/>
<gene>
    <name evidence="9" type="ORF">PRZ48_012976</name>
</gene>
<feature type="compositionally biased region" description="Polar residues" evidence="6">
    <location>
        <begin position="308"/>
        <end position="325"/>
    </location>
</feature>
<dbReference type="Pfam" id="PF20684">
    <property type="entry name" value="Fung_rhodopsin"/>
    <property type="match status" value="1"/>
</dbReference>
<sequence length="377" mass="41246">MAASQAPEGDSGSKQVLLIVISVVLMVVTTLGISFRLYSRLFVLRKVFAEDCLMLVGTLFAFGLSSIFVIGAYHGFGTHFADIQAQPANQRLLYNLTFASSFVYAATTLFVKFSFLMLYLRIDDRKHMRWTVYILMAVIIGQTIMTVTVMSLSYILPTQWSGFTQGDMSSIKIKPATAQAFWNAADVTSAVTSTAVYVAPFFILRGLQLPKRQKWGVAVLLGLGILPVAASCIKTYYIWSMYLTTDAYYDIVNAAIWTQVEVHLAILCGSVQTYRVLLRGFCPRCLRSPDDGCTTEHEAAPFPPRSPLGSSQGQNTGSPTGTVDSWANWEPSISEVSSAYMKGNASRTPSPQGNNGVATMPAGIRPQFPSTYCCNLG</sequence>
<keyword evidence="3 7" id="KW-1133">Transmembrane helix</keyword>
<dbReference type="EMBL" id="JAXOVC010000011">
    <property type="protein sequence ID" value="KAK4495708.1"/>
    <property type="molecule type" value="Genomic_DNA"/>
</dbReference>
<evidence type="ECO:0000313" key="9">
    <source>
        <dbReference type="EMBL" id="KAK4495708.1"/>
    </source>
</evidence>
<evidence type="ECO:0000313" key="10">
    <source>
        <dbReference type="Proteomes" id="UP001305779"/>
    </source>
</evidence>
<accession>A0ABR0E2Q9</accession>
<organism evidence="9 10">
    <name type="scientific">Zasmidium cellare</name>
    <name type="common">Wine cellar mold</name>
    <name type="synonym">Racodium cellare</name>
    <dbReference type="NCBI Taxonomy" id="395010"/>
    <lineage>
        <taxon>Eukaryota</taxon>
        <taxon>Fungi</taxon>
        <taxon>Dikarya</taxon>
        <taxon>Ascomycota</taxon>
        <taxon>Pezizomycotina</taxon>
        <taxon>Dothideomycetes</taxon>
        <taxon>Dothideomycetidae</taxon>
        <taxon>Mycosphaerellales</taxon>
        <taxon>Mycosphaerellaceae</taxon>
        <taxon>Zasmidium</taxon>
    </lineage>
</organism>
<feature type="region of interest" description="Disordered" evidence="6">
    <location>
        <begin position="340"/>
        <end position="362"/>
    </location>
</feature>
<evidence type="ECO:0000256" key="4">
    <source>
        <dbReference type="ARBA" id="ARBA00023136"/>
    </source>
</evidence>
<feature type="domain" description="Rhodopsin" evidence="8">
    <location>
        <begin position="35"/>
        <end position="279"/>
    </location>
</feature>
<evidence type="ECO:0000256" key="1">
    <source>
        <dbReference type="ARBA" id="ARBA00004141"/>
    </source>
</evidence>
<feature type="compositionally biased region" description="Polar residues" evidence="6">
    <location>
        <begin position="345"/>
        <end position="357"/>
    </location>
</feature>
<evidence type="ECO:0000259" key="8">
    <source>
        <dbReference type="Pfam" id="PF20684"/>
    </source>
</evidence>
<keyword evidence="2 7" id="KW-0812">Transmembrane</keyword>
<dbReference type="PANTHER" id="PTHR33048">
    <property type="entry name" value="PTH11-LIKE INTEGRAL MEMBRANE PROTEIN (AFU_ORTHOLOGUE AFUA_5G11245)"/>
    <property type="match status" value="1"/>
</dbReference>